<dbReference type="PANTHER" id="PTHR19211">
    <property type="entry name" value="ATP-BINDING TRANSPORT PROTEIN-RELATED"/>
    <property type="match status" value="1"/>
</dbReference>
<dbReference type="InterPro" id="IPR050611">
    <property type="entry name" value="ABCF"/>
</dbReference>
<dbReference type="SMART" id="SM00382">
    <property type="entry name" value="AAA"/>
    <property type="match status" value="2"/>
</dbReference>
<evidence type="ECO:0000256" key="1">
    <source>
        <dbReference type="ARBA" id="ARBA00011054"/>
    </source>
</evidence>
<name>A0A210Q308_MIZYE</name>
<gene>
    <name evidence="7" type="ORF">KP79_PYT19740</name>
</gene>
<evidence type="ECO:0000313" key="7">
    <source>
        <dbReference type="EMBL" id="OWF43138.1"/>
    </source>
</evidence>
<evidence type="ECO:0000256" key="2">
    <source>
        <dbReference type="ARBA" id="ARBA00022737"/>
    </source>
</evidence>
<evidence type="ECO:0000256" key="3">
    <source>
        <dbReference type="ARBA" id="ARBA00022741"/>
    </source>
</evidence>
<dbReference type="CDD" id="cd03221">
    <property type="entry name" value="ABCF_EF-3"/>
    <property type="match status" value="2"/>
</dbReference>
<dbReference type="FunFam" id="3.40.50.300:FF:000683">
    <property type="entry name" value="Abc transporter f family member 1"/>
    <property type="match status" value="1"/>
</dbReference>
<feature type="domain" description="ABC transporter" evidence="6">
    <location>
        <begin position="393"/>
        <end position="610"/>
    </location>
</feature>
<sequence length="622" mass="71065">MPSDAKKKRDQKKKDAAKRGKKRTTENGEDGENEQETNGVATNGASNGVHEITSEMMEMDLKAKHRSVTGVLASHPDSRDVHIHNLSLTFHGAELIVDTRLELNVGRRYGLIGLNGCGKSSLLFALECREVPVPDHVDIFHLSREMPPSDKTALQCVIEVDKERLKLEHEAEVLASQDTEESHERLMDVYDRLEDMDADKAEARAGYLLFGLGFTKEMQHTKVKNFSGGWRMRIALARALYIKPSLLLLDEPTNHLDLQACVWLEEELQAYKRILVVISHSQDFMNGVCNTIIHFHQQKLKYFGGNYDAYIQTRFELEENQQKRYKWEQDQISHMKNYIARFGHGSAKLARQAQSKEKTLKKMVDGGLTERVGADKTMTFYFPSCGKIPPPIIMVQHVSFKYADNKPEIYKNLDFGIDLDTKVALVGPNGAGKSTLLKLIAGELIPTDGLIRRHSHLKIGRYHQHLQEQLDLDMTALDWMLKCYPDVKEREEMRKIIGRYGLSGMQQVCPIRNLSDGQRCRVIFAWLAWQNPHLLMLDEPTNHLDIETIDALAEAINDFDGGLMLVSHDFRLISQVVEEIWICEKQTVTKWEGDIFAYKQMLTQIVKKDNAKLAKLQQTQKK</sequence>
<accession>A0A210Q308</accession>
<evidence type="ECO:0000259" key="6">
    <source>
        <dbReference type="PROSITE" id="PS50893"/>
    </source>
</evidence>
<dbReference type="PROSITE" id="PS00211">
    <property type="entry name" value="ABC_TRANSPORTER_1"/>
    <property type="match status" value="1"/>
</dbReference>
<evidence type="ECO:0000313" key="8">
    <source>
        <dbReference type="Proteomes" id="UP000242188"/>
    </source>
</evidence>
<dbReference type="InterPro" id="IPR003593">
    <property type="entry name" value="AAA+_ATPase"/>
</dbReference>
<organism evidence="7 8">
    <name type="scientific">Mizuhopecten yessoensis</name>
    <name type="common">Japanese scallop</name>
    <name type="synonym">Patinopecten yessoensis</name>
    <dbReference type="NCBI Taxonomy" id="6573"/>
    <lineage>
        <taxon>Eukaryota</taxon>
        <taxon>Metazoa</taxon>
        <taxon>Spiralia</taxon>
        <taxon>Lophotrochozoa</taxon>
        <taxon>Mollusca</taxon>
        <taxon>Bivalvia</taxon>
        <taxon>Autobranchia</taxon>
        <taxon>Pteriomorphia</taxon>
        <taxon>Pectinida</taxon>
        <taxon>Pectinoidea</taxon>
        <taxon>Pectinidae</taxon>
        <taxon>Mizuhopecten</taxon>
    </lineage>
</organism>
<feature type="compositionally biased region" description="Basic and acidic residues" evidence="5">
    <location>
        <begin position="1"/>
        <end position="26"/>
    </location>
</feature>
<evidence type="ECO:0000256" key="5">
    <source>
        <dbReference type="SAM" id="MobiDB-lite"/>
    </source>
</evidence>
<keyword evidence="4 7" id="KW-0067">ATP-binding</keyword>
<dbReference type="GO" id="GO:0005524">
    <property type="term" value="F:ATP binding"/>
    <property type="evidence" value="ECO:0007669"/>
    <property type="project" value="UniProtKB-KW"/>
</dbReference>
<evidence type="ECO:0000256" key="4">
    <source>
        <dbReference type="ARBA" id="ARBA00022840"/>
    </source>
</evidence>
<protein>
    <submittedName>
        <fullName evidence="7">ATP-binding cassette sub-family F member 2</fullName>
    </submittedName>
</protein>
<keyword evidence="8" id="KW-1185">Reference proteome</keyword>
<reference evidence="7 8" key="1">
    <citation type="journal article" date="2017" name="Nat. Ecol. Evol.">
        <title>Scallop genome provides insights into evolution of bilaterian karyotype and development.</title>
        <authorList>
            <person name="Wang S."/>
            <person name="Zhang J."/>
            <person name="Jiao W."/>
            <person name="Li J."/>
            <person name="Xun X."/>
            <person name="Sun Y."/>
            <person name="Guo X."/>
            <person name="Huan P."/>
            <person name="Dong B."/>
            <person name="Zhang L."/>
            <person name="Hu X."/>
            <person name="Sun X."/>
            <person name="Wang J."/>
            <person name="Zhao C."/>
            <person name="Wang Y."/>
            <person name="Wang D."/>
            <person name="Huang X."/>
            <person name="Wang R."/>
            <person name="Lv J."/>
            <person name="Li Y."/>
            <person name="Zhang Z."/>
            <person name="Liu B."/>
            <person name="Lu W."/>
            <person name="Hui Y."/>
            <person name="Liang J."/>
            <person name="Zhou Z."/>
            <person name="Hou R."/>
            <person name="Li X."/>
            <person name="Liu Y."/>
            <person name="Li H."/>
            <person name="Ning X."/>
            <person name="Lin Y."/>
            <person name="Zhao L."/>
            <person name="Xing Q."/>
            <person name="Dou J."/>
            <person name="Li Y."/>
            <person name="Mao J."/>
            <person name="Guo H."/>
            <person name="Dou H."/>
            <person name="Li T."/>
            <person name="Mu C."/>
            <person name="Jiang W."/>
            <person name="Fu Q."/>
            <person name="Fu X."/>
            <person name="Miao Y."/>
            <person name="Liu J."/>
            <person name="Yu Q."/>
            <person name="Li R."/>
            <person name="Liao H."/>
            <person name="Li X."/>
            <person name="Kong Y."/>
            <person name="Jiang Z."/>
            <person name="Chourrout D."/>
            <person name="Li R."/>
            <person name="Bao Z."/>
        </authorList>
    </citation>
    <scope>NUCLEOTIDE SEQUENCE [LARGE SCALE GENOMIC DNA]</scope>
    <source>
        <strain evidence="7 8">PY_sf001</strain>
    </source>
</reference>
<dbReference type="Gene3D" id="3.40.50.300">
    <property type="entry name" value="P-loop containing nucleotide triphosphate hydrolases"/>
    <property type="match status" value="2"/>
</dbReference>
<dbReference type="Pfam" id="PF00005">
    <property type="entry name" value="ABC_tran"/>
    <property type="match status" value="2"/>
</dbReference>
<feature type="domain" description="ABC transporter" evidence="6">
    <location>
        <begin position="81"/>
        <end position="322"/>
    </location>
</feature>
<comment type="caution">
    <text evidence="7">The sequence shown here is derived from an EMBL/GenBank/DDBJ whole genome shotgun (WGS) entry which is preliminary data.</text>
</comment>
<dbReference type="PANTHER" id="PTHR19211:SF15">
    <property type="entry name" value="ATP-BINDING CASSETTE SUB-FAMILY F MEMBER 2"/>
    <property type="match status" value="1"/>
</dbReference>
<dbReference type="SUPFAM" id="SSF52540">
    <property type="entry name" value="P-loop containing nucleoside triphosphate hydrolases"/>
    <property type="match status" value="2"/>
</dbReference>
<dbReference type="Proteomes" id="UP000242188">
    <property type="component" value="Unassembled WGS sequence"/>
</dbReference>
<dbReference type="OrthoDB" id="2110130at2759"/>
<dbReference type="STRING" id="6573.A0A210Q308"/>
<dbReference type="PROSITE" id="PS50893">
    <property type="entry name" value="ABC_TRANSPORTER_2"/>
    <property type="match status" value="2"/>
</dbReference>
<dbReference type="EMBL" id="NEDP02005159">
    <property type="protein sequence ID" value="OWF43138.1"/>
    <property type="molecule type" value="Genomic_DNA"/>
</dbReference>
<dbReference type="Pfam" id="PF12848">
    <property type="entry name" value="ABC_tran_Xtn"/>
    <property type="match status" value="1"/>
</dbReference>
<dbReference type="InterPro" id="IPR027417">
    <property type="entry name" value="P-loop_NTPase"/>
</dbReference>
<dbReference type="InterPro" id="IPR003439">
    <property type="entry name" value="ABC_transporter-like_ATP-bd"/>
</dbReference>
<dbReference type="AlphaFoldDB" id="A0A210Q308"/>
<feature type="compositionally biased region" description="Polar residues" evidence="5">
    <location>
        <begin position="36"/>
        <end position="46"/>
    </location>
</feature>
<proteinExistence type="inferred from homology"/>
<keyword evidence="2" id="KW-0677">Repeat</keyword>
<dbReference type="FunFam" id="3.40.50.300:FF:000104">
    <property type="entry name" value="ATP-binding cassette sub-family F member 3"/>
    <property type="match status" value="1"/>
</dbReference>
<dbReference type="GO" id="GO:0016887">
    <property type="term" value="F:ATP hydrolysis activity"/>
    <property type="evidence" value="ECO:0007669"/>
    <property type="project" value="InterPro"/>
</dbReference>
<comment type="similarity">
    <text evidence="1">Belongs to the ABC transporter superfamily. ABCF family. EF3 subfamily.</text>
</comment>
<keyword evidence="3" id="KW-0547">Nucleotide-binding</keyword>
<dbReference type="InterPro" id="IPR017871">
    <property type="entry name" value="ABC_transporter-like_CS"/>
</dbReference>
<dbReference type="InterPro" id="IPR032781">
    <property type="entry name" value="ABC_tran_Xtn"/>
</dbReference>
<feature type="region of interest" description="Disordered" evidence="5">
    <location>
        <begin position="1"/>
        <end position="46"/>
    </location>
</feature>